<gene>
    <name evidence="3" type="ORF">AMON00008_LOCUS27294</name>
</gene>
<evidence type="ECO:0000256" key="1">
    <source>
        <dbReference type="SAM" id="MobiDB-lite"/>
    </source>
</evidence>
<feature type="compositionally biased region" description="Basic residues" evidence="1">
    <location>
        <begin position="215"/>
        <end position="225"/>
    </location>
</feature>
<accession>A0A7S4QXV3</accession>
<keyword evidence="2" id="KW-0732">Signal</keyword>
<sequence>MSGKLVLVLAASSFAPASGQFLKPTVVKSFSSSWTSSSSWVPGHDGQMHQQVHEVRTETLRDHGMPVKHTESETACRDGLCQHTMSVQKPGSIMVMTQQASRRSWAESVQLPARLRAMMQGFSFPMVYVEERRKPVNLKFLAPHPPPVLVQPNDVGEGPRRSPATSLAALAGAGISLAALIAATIAKCQHGGSRELPLRTLGEPLAPAQEAAATKQRKRGKKSRRSAPAAPEEGEAAADGPPVAAYLQNVYSRAVIAADAAAAKTYMYRVYERASA</sequence>
<protein>
    <submittedName>
        <fullName evidence="3">Uncharacterized protein</fullName>
    </submittedName>
</protein>
<name>A0A7S4QXV3_9DINO</name>
<feature type="chain" id="PRO_5030801405" evidence="2">
    <location>
        <begin position="20"/>
        <end position="276"/>
    </location>
</feature>
<reference evidence="3" key="1">
    <citation type="submission" date="2021-01" db="EMBL/GenBank/DDBJ databases">
        <authorList>
            <person name="Corre E."/>
            <person name="Pelletier E."/>
            <person name="Niang G."/>
            <person name="Scheremetjew M."/>
            <person name="Finn R."/>
            <person name="Kale V."/>
            <person name="Holt S."/>
            <person name="Cochrane G."/>
            <person name="Meng A."/>
            <person name="Brown T."/>
            <person name="Cohen L."/>
        </authorList>
    </citation>
    <scope>NUCLEOTIDE SEQUENCE</scope>
    <source>
        <strain evidence="3">CCMP3105</strain>
    </source>
</reference>
<dbReference type="EMBL" id="HBNR01039431">
    <property type="protein sequence ID" value="CAE4597321.1"/>
    <property type="molecule type" value="Transcribed_RNA"/>
</dbReference>
<organism evidence="3">
    <name type="scientific">Alexandrium monilatum</name>
    <dbReference type="NCBI Taxonomy" id="311494"/>
    <lineage>
        <taxon>Eukaryota</taxon>
        <taxon>Sar</taxon>
        <taxon>Alveolata</taxon>
        <taxon>Dinophyceae</taxon>
        <taxon>Gonyaulacales</taxon>
        <taxon>Pyrocystaceae</taxon>
        <taxon>Alexandrium</taxon>
    </lineage>
</organism>
<evidence type="ECO:0000313" key="3">
    <source>
        <dbReference type="EMBL" id="CAE4597321.1"/>
    </source>
</evidence>
<evidence type="ECO:0000256" key="2">
    <source>
        <dbReference type="SAM" id="SignalP"/>
    </source>
</evidence>
<feature type="signal peptide" evidence="2">
    <location>
        <begin position="1"/>
        <end position="19"/>
    </location>
</feature>
<dbReference type="AlphaFoldDB" id="A0A7S4QXV3"/>
<proteinExistence type="predicted"/>
<feature type="region of interest" description="Disordered" evidence="1">
    <location>
        <begin position="207"/>
        <end position="238"/>
    </location>
</feature>
<feature type="compositionally biased region" description="Low complexity" evidence="1">
    <location>
        <begin position="226"/>
        <end position="238"/>
    </location>
</feature>